<evidence type="ECO:0000259" key="1">
    <source>
        <dbReference type="PROSITE" id="PS50887"/>
    </source>
</evidence>
<feature type="non-terminal residue" evidence="2">
    <location>
        <position position="107"/>
    </location>
</feature>
<accession>T1AMW1</accession>
<dbReference type="Gene3D" id="3.30.70.270">
    <property type="match status" value="1"/>
</dbReference>
<dbReference type="AlphaFoldDB" id="T1AMW1"/>
<reference evidence="2" key="2">
    <citation type="journal article" date="2014" name="ISME J.">
        <title>Microbial stratification in low pH oxic and suboxic macroscopic growths along an acid mine drainage.</title>
        <authorList>
            <person name="Mendez-Garcia C."/>
            <person name="Mesa V."/>
            <person name="Sprenger R.R."/>
            <person name="Richter M."/>
            <person name="Diez M.S."/>
            <person name="Solano J."/>
            <person name="Bargiela R."/>
            <person name="Golyshina O.V."/>
            <person name="Manteca A."/>
            <person name="Ramos J.L."/>
            <person name="Gallego J.R."/>
            <person name="Llorente I."/>
            <person name="Martins Dos Santos V.A."/>
            <person name="Jensen O.N."/>
            <person name="Pelaez A.I."/>
            <person name="Sanchez J."/>
            <person name="Ferrer M."/>
        </authorList>
    </citation>
    <scope>NUCLEOTIDE SEQUENCE</scope>
</reference>
<dbReference type="EMBL" id="AUZX01007618">
    <property type="protein sequence ID" value="EQD58697.1"/>
    <property type="molecule type" value="Genomic_DNA"/>
</dbReference>
<dbReference type="InterPro" id="IPR000160">
    <property type="entry name" value="GGDEF_dom"/>
</dbReference>
<dbReference type="InterPro" id="IPR043128">
    <property type="entry name" value="Rev_trsase/Diguanyl_cyclase"/>
</dbReference>
<gene>
    <name evidence="2" type="ORF">B1A_10693</name>
</gene>
<reference evidence="2" key="1">
    <citation type="submission" date="2013-08" db="EMBL/GenBank/DDBJ databases">
        <authorList>
            <person name="Mendez C."/>
            <person name="Richter M."/>
            <person name="Ferrer M."/>
            <person name="Sanchez J."/>
        </authorList>
    </citation>
    <scope>NUCLEOTIDE SEQUENCE</scope>
</reference>
<organism evidence="2">
    <name type="scientific">mine drainage metagenome</name>
    <dbReference type="NCBI Taxonomy" id="410659"/>
    <lineage>
        <taxon>unclassified sequences</taxon>
        <taxon>metagenomes</taxon>
        <taxon>ecological metagenomes</taxon>
    </lineage>
</organism>
<sequence length="107" mass="11995">MERMRARLAEPMVISTYSTGLHASLGIVVYPLHEGADTGHLLRLADQAMYRIKSQKLPRAQWWSFPVSEQPPAALSPVEVDISELLPYGPLAQRLLGPIQSIHHEWA</sequence>
<dbReference type="InterPro" id="IPR029787">
    <property type="entry name" value="Nucleotide_cyclase"/>
</dbReference>
<proteinExistence type="predicted"/>
<name>T1AMW1_9ZZZZ</name>
<dbReference type="PROSITE" id="PS50887">
    <property type="entry name" value="GGDEF"/>
    <property type="match status" value="1"/>
</dbReference>
<protein>
    <submittedName>
        <fullName evidence="2">Diguanylate cyclase, predicted domain protein</fullName>
    </submittedName>
</protein>
<evidence type="ECO:0000313" key="2">
    <source>
        <dbReference type="EMBL" id="EQD58697.1"/>
    </source>
</evidence>
<comment type="caution">
    <text evidence="2">The sequence shown here is derived from an EMBL/GenBank/DDBJ whole genome shotgun (WGS) entry which is preliminary data.</text>
</comment>
<feature type="domain" description="GGDEF" evidence="1">
    <location>
        <begin position="1"/>
        <end position="67"/>
    </location>
</feature>
<dbReference type="SUPFAM" id="SSF55073">
    <property type="entry name" value="Nucleotide cyclase"/>
    <property type="match status" value="1"/>
</dbReference>
<dbReference type="Pfam" id="PF00990">
    <property type="entry name" value="GGDEF"/>
    <property type="match status" value="1"/>
</dbReference>